<feature type="domain" description="Carbohydrate kinase FGGY C-terminal" evidence="6">
    <location>
        <begin position="257"/>
        <end position="446"/>
    </location>
</feature>
<protein>
    <submittedName>
        <fullName evidence="7">Gluconokinase</fullName>
        <ecNumber evidence="7">2.7.1.12</ecNumber>
    </submittedName>
</protein>
<dbReference type="PIRSF" id="PIRSF000538">
    <property type="entry name" value="GlpK"/>
    <property type="match status" value="1"/>
</dbReference>
<evidence type="ECO:0000313" key="9">
    <source>
        <dbReference type="Proteomes" id="UP000286907"/>
    </source>
</evidence>
<proteinExistence type="inferred from homology"/>
<keyword evidence="2 4" id="KW-0808">Transferase</keyword>
<keyword evidence="9" id="KW-1185">Reference proteome</keyword>
<dbReference type="EMBL" id="SDWY01000003">
    <property type="protein sequence ID" value="MDN6900747.1"/>
    <property type="molecule type" value="Genomic_DNA"/>
</dbReference>
<dbReference type="NCBIfam" id="TIGR01314">
    <property type="entry name" value="gntK_FGGY"/>
    <property type="match status" value="1"/>
</dbReference>
<dbReference type="Gene3D" id="3.30.420.40">
    <property type="match status" value="2"/>
</dbReference>
<comment type="similarity">
    <text evidence="1 4">Belongs to the FGGY kinase family.</text>
</comment>
<dbReference type="Proteomes" id="UP000286907">
    <property type="component" value="Chromosome"/>
</dbReference>
<dbReference type="GO" id="GO:0019521">
    <property type="term" value="P:D-gluconate metabolic process"/>
    <property type="evidence" value="ECO:0007669"/>
    <property type="project" value="InterPro"/>
</dbReference>
<evidence type="ECO:0000256" key="2">
    <source>
        <dbReference type="ARBA" id="ARBA00022679"/>
    </source>
</evidence>
<dbReference type="InterPro" id="IPR000577">
    <property type="entry name" value="Carb_kinase_FGGY"/>
</dbReference>
<dbReference type="CDD" id="cd07770">
    <property type="entry name" value="ASKHA_NBD_FGGY_GntK"/>
    <property type="match status" value="1"/>
</dbReference>
<feature type="domain" description="Carbohydrate kinase FGGY N-terminal" evidence="5">
    <location>
        <begin position="3"/>
        <end position="248"/>
    </location>
</feature>
<gene>
    <name evidence="7" type="primary">gntK</name>
    <name evidence="8" type="ORF">DLJ48_01290</name>
    <name evidence="7" type="ORF">EVC35_06975</name>
</gene>
<sequence length="518" mass="56957">MDYMIGVDLGTTSTKSVLFDLEGHVLASSSKGYPLYRDEPDMAEEDPNEIFEALIDSLTDVVRAGKLKAGDQIRGVSFSSAMHSLIAFDKNWKALTRVITWADGRAFKYSEELKANGVGQEIYSKTGTPIHPMAPLSKLLWLKNERPDIYGQAAHYLGIKEYIFHRLFGANKVDISIASGTGLFNIFQLKWDKQALELTGLSLDQLPTPVDPYEIERGMVQEYAKVIGLPADTPFIYGAGDGPLSNLGVNAIQPGVAAVTIGTSGAIRVVTDKPKIDPKGRTFTYALDRDHWVVGGPVNNGGDVFRWARDNLFDAEKSTAALLGIESYDLLTEIASKVPAGADGLLFHPYLSGERAPIWDANARGSFFGLTHYHTRAHMVRAVLEGIIFNIYMVALALEEVVGELKSVQATGGFAHSPLWRQMLADIFEQSVTVPQSIESGALAATVVGQKALGLTDKIENIADMVGDAKTYEPNPENYDVYRELTPIFIRLSRQLETEYANIANFQREHVHVKTTEQ</sequence>
<evidence type="ECO:0000313" key="8">
    <source>
        <dbReference type="EMBL" id="QAS69254.1"/>
    </source>
</evidence>
<dbReference type="InterPro" id="IPR018484">
    <property type="entry name" value="FGGY_N"/>
</dbReference>
<dbReference type="GO" id="GO:0046316">
    <property type="term" value="F:gluconokinase activity"/>
    <property type="evidence" value="ECO:0007669"/>
    <property type="project" value="UniProtKB-EC"/>
</dbReference>
<dbReference type="InterPro" id="IPR018483">
    <property type="entry name" value="Carb_kinase_FGGY_CS"/>
</dbReference>
<reference evidence="7" key="2">
    <citation type="submission" date="2019-01" db="EMBL/GenBank/DDBJ databases">
        <title>Oenococcus sicerae UCMA17102.</title>
        <authorList>
            <person name="Cousin F.J."/>
            <person name="Le Guellec R."/>
            <person name="Cretenet M."/>
        </authorList>
    </citation>
    <scope>NUCLEOTIDE SEQUENCE</scope>
    <source>
        <strain evidence="7">UCMA17102</strain>
    </source>
</reference>
<evidence type="ECO:0000256" key="4">
    <source>
        <dbReference type="RuleBase" id="RU003733"/>
    </source>
</evidence>
<name>A0AAJ1RDH0_9LACO</name>
<dbReference type="PROSITE" id="PS00445">
    <property type="entry name" value="FGGY_KINASES_2"/>
    <property type="match status" value="1"/>
</dbReference>
<dbReference type="Pfam" id="PF00370">
    <property type="entry name" value="FGGY_N"/>
    <property type="match status" value="1"/>
</dbReference>
<evidence type="ECO:0000259" key="5">
    <source>
        <dbReference type="Pfam" id="PF00370"/>
    </source>
</evidence>
<dbReference type="EC" id="2.7.1.12" evidence="7"/>
<dbReference type="Pfam" id="PF02782">
    <property type="entry name" value="FGGY_C"/>
    <property type="match status" value="1"/>
</dbReference>
<evidence type="ECO:0000259" key="6">
    <source>
        <dbReference type="Pfam" id="PF02782"/>
    </source>
</evidence>
<dbReference type="InterPro" id="IPR050406">
    <property type="entry name" value="FGGY_Carb_Kinase"/>
</dbReference>
<evidence type="ECO:0000313" key="10">
    <source>
        <dbReference type="Proteomes" id="UP001167919"/>
    </source>
</evidence>
<dbReference type="RefSeq" id="WP_128685205.1">
    <property type="nucleotide sequence ID" value="NZ_CP029684.2"/>
</dbReference>
<dbReference type="Proteomes" id="UP001167919">
    <property type="component" value="Unassembled WGS sequence"/>
</dbReference>
<dbReference type="SUPFAM" id="SSF53067">
    <property type="entry name" value="Actin-like ATPase domain"/>
    <property type="match status" value="2"/>
</dbReference>
<dbReference type="EMBL" id="CP029684">
    <property type="protein sequence ID" value="QAS69254.1"/>
    <property type="molecule type" value="Genomic_DNA"/>
</dbReference>
<dbReference type="PANTHER" id="PTHR43095:SF2">
    <property type="entry name" value="GLUCONOKINASE"/>
    <property type="match status" value="1"/>
</dbReference>
<evidence type="ECO:0000313" key="7">
    <source>
        <dbReference type="EMBL" id="MDN6900747.1"/>
    </source>
</evidence>
<reference evidence="8" key="3">
    <citation type="submission" date="2020-01" db="EMBL/GenBank/DDBJ databases">
        <authorList>
            <person name="Cousin F.J."/>
            <person name="Le Guellec R."/>
            <person name="Cretenet M."/>
        </authorList>
    </citation>
    <scope>NUCLEOTIDE SEQUENCE</scope>
    <source>
        <strain evidence="8">UCMA 15228</strain>
    </source>
</reference>
<organism evidence="7 10">
    <name type="scientific">Oenococcus sicerae</name>
    <dbReference type="NCBI Taxonomy" id="2203724"/>
    <lineage>
        <taxon>Bacteria</taxon>
        <taxon>Bacillati</taxon>
        <taxon>Bacillota</taxon>
        <taxon>Bacilli</taxon>
        <taxon>Lactobacillales</taxon>
        <taxon>Lactobacillaceae</taxon>
        <taxon>Oenococcus</taxon>
    </lineage>
</organism>
<dbReference type="PROSITE" id="PS00933">
    <property type="entry name" value="FGGY_KINASES_1"/>
    <property type="match status" value="1"/>
</dbReference>
<dbReference type="InterPro" id="IPR043129">
    <property type="entry name" value="ATPase_NBD"/>
</dbReference>
<dbReference type="InterPro" id="IPR018485">
    <property type="entry name" value="FGGY_C"/>
</dbReference>
<dbReference type="AlphaFoldDB" id="A0AAJ1RDH0"/>
<dbReference type="PANTHER" id="PTHR43095">
    <property type="entry name" value="SUGAR KINASE"/>
    <property type="match status" value="1"/>
</dbReference>
<evidence type="ECO:0000256" key="3">
    <source>
        <dbReference type="ARBA" id="ARBA00022777"/>
    </source>
</evidence>
<accession>A0AAJ1RDH0</accession>
<reference evidence="8 9" key="1">
    <citation type="journal article" date="2019" name="Syst. Appl. Microbiol.">
        <title>Oenococcus sicerae sp. nov., isolated from French cider.</title>
        <authorList>
            <person name="Cousin F.J."/>
            <person name="Le Guellec R."/>
            <person name="Chagnot C."/>
            <person name="Goux D."/>
            <person name="Dalmasso M."/>
            <person name="Laplace J.M."/>
            <person name="Cretenet M."/>
        </authorList>
    </citation>
    <scope>NUCLEOTIDE SEQUENCE [LARGE SCALE GENOMIC DNA]</scope>
    <source>
        <strain evidence="8 9">UCMA 15228</strain>
    </source>
</reference>
<keyword evidence="3 4" id="KW-0418">Kinase</keyword>
<evidence type="ECO:0000256" key="1">
    <source>
        <dbReference type="ARBA" id="ARBA00009156"/>
    </source>
</evidence>
<dbReference type="InterPro" id="IPR006002">
    <property type="entry name" value="Gluconate_kinase"/>
</dbReference>